<evidence type="ECO:0000259" key="12">
    <source>
        <dbReference type="PROSITE" id="PS50893"/>
    </source>
</evidence>
<dbReference type="FunFam" id="1.20.1560.10:FF:000010">
    <property type="entry name" value="Multidrug resistance-associated ABC transporter"/>
    <property type="match status" value="1"/>
</dbReference>
<feature type="region of interest" description="Disordered" evidence="10">
    <location>
        <begin position="1"/>
        <end position="40"/>
    </location>
</feature>
<evidence type="ECO:0000256" key="6">
    <source>
        <dbReference type="ARBA" id="ARBA00022840"/>
    </source>
</evidence>
<feature type="transmembrane region" description="Helical" evidence="11">
    <location>
        <begin position="976"/>
        <end position="995"/>
    </location>
</feature>
<keyword evidence="5" id="KW-0547">Nucleotide-binding</keyword>
<keyword evidence="6" id="KW-0067">ATP-binding</keyword>
<feature type="transmembrane region" description="Helical" evidence="11">
    <location>
        <begin position="252"/>
        <end position="269"/>
    </location>
</feature>
<dbReference type="InterPro" id="IPR050173">
    <property type="entry name" value="ABC_transporter_C-like"/>
</dbReference>
<name>A0A166F4W2_9AGAM</name>
<dbReference type="PANTHER" id="PTHR24223:SF456">
    <property type="entry name" value="MULTIDRUG RESISTANCE-ASSOCIATED PROTEIN LETHAL(2)03659"/>
    <property type="match status" value="1"/>
</dbReference>
<dbReference type="InterPro" id="IPR036640">
    <property type="entry name" value="ABC1_TM_sf"/>
</dbReference>
<organism evidence="14 15">
    <name type="scientific">Athelia psychrophila</name>
    <dbReference type="NCBI Taxonomy" id="1759441"/>
    <lineage>
        <taxon>Eukaryota</taxon>
        <taxon>Fungi</taxon>
        <taxon>Dikarya</taxon>
        <taxon>Basidiomycota</taxon>
        <taxon>Agaricomycotina</taxon>
        <taxon>Agaricomycetes</taxon>
        <taxon>Agaricomycetidae</taxon>
        <taxon>Atheliales</taxon>
        <taxon>Atheliaceae</taxon>
        <taxon>Athelia</taxon>
    </lineage>
</organism>
<feature type="transmembrane region" description="Helical" evidence="11">
    <location>
        <begin position="863"/>
        <end position="884"/>
    </location>
</feature>
<dbReference type="CDD" id="cd03250">
    <property type="entry name" value="ABCC_MRP_domain1"/>
    <property type="match status" value="1"/>
</dbReference>
<dbReference type="PROSITE" id="PS00211">
    <property type="entry name" value="ABC_TRANSPORTER_1"/>
    <property type="match status" value="2"/>
</dbReference>
<feature type="domain" description="ABC transporter" evidence="12">
    <location>
        <begin position="555"/>
        <end position="780"/>
    </location>
</feature>
<feature type="domain" description="ABC transporter" evidence="12">
    <location>
        <begin position="1183"/>
        <end position="1429"/>
    </location>
</feature>
<sequence length="1439" mass="159844">MSATINVKDDRESLSSTPKDFEEDPEKLKQPAAEPSPERNVNLQLDTGQEYVRFRDKFWKIWLPKDPPPPARDTLSDAPISPIATASFFSILTYSWITDIMVLGYQRTLQAGDLWRLDPSRECLHLSMTLDDAWASRERAAEEWNARLASGDVHPGVARRAWWAARALRGTGSYGQRRADIEQAWRELGGRKQASLAWALNDTFGMSFWSGGLFKVVGDTSQLMGPIIIQQIINFGTERYDAERSGKTPPSVSRGVGLAFAAFFSIIVTSVCQQQFFWRSMTTGALARAALIASLYKRGMRLTGRSRTHITNATLINHISTDVSRVDTCAQWFHAAWTTPIQVTLCLVILLVQLGPSALAGFSLFLFIVPLQRQIMSVQLRVRKASMQWTDKRAKLLVEVLGAMRVVKYFSYEIPLLDQIYEIRRKELKGVRKIQNIFSANLAFSISVPIFATTLAFVTYTSTTGHFDVAIIFSSLSLFKLLRQPLIFLPRALASISDARNALARLEIVFRAELITGDQIKIDTAQALALEVKGAVFEWEEMYVPQEEDKKTEGTKEKGAEEEPHAMRAPFKVEISDMRVPRGSLVAIVGPVGSGKSSLLQGLIGEMRRSAGHVSFGGRVSYCSQTAWIQNATLRNNILFGQPFEEDRYWQAVENACLLPDLDVLPDGDGTEIGEKGINLSGGQKQRVNIARALYSNADIVIMDDPLSAVDAHVGKALFDGAIIESLHNQGITVILVTHALHFLSQCDYIYTLKDGRIVERGTYKELVGNAGEFALLDKAYGGAEVLDDMTEDTVEDVMVSKLLKQDMTIETVKTTLGNSKLERRSGAGTGKIEGRLIAKEIRKTGSVSWHIYGSYIAAGRGWLTLPLITLFVVLMQTSQVMNAYSLVWWEDDTFHLSTSLYQTMYACLGISQSISTFAAGSAMDIMSYFASKNFHHRALHNIFYSPISFFDTTPSGRILSVLQKDIDTIDNQLPVALRLFMLTMSSVLGSVVIITILENYFILVVLAVGVFYVYFSGFYRASARELKRLDSTLRSILFAHFAESLTGLPTIRSYGAIDRFVNENKYYVDLEDRALFLTVTNQRWLAIRLDFLGAVMVFAVSLFAAVGVSNINPAQIGLVLTYTTTLSQMYGMVTRQTAEVDAYMNSVERVVQYSEPGQLDQEAPHETTGQAPPADWPARGAIEFKDVVMSYRPGLPKVLNHISVNIQCGEKIGIVGRTGAGKSSLMLALFRITELTSGSITIDGIDISTIGLKDLRSKISIIPQDPLLFSGTIRSNLDPFSLYTDAYLWDALHKSYLTTKAPDVDTEYEKSSEIPVSRYTLDTVIECEGANLSVGERSLLSLARALVKDSRVVIMDEATASVDLETDNKIQKTIQDLQGRTLLTIAHRLRTVISYDRILVLDAGMVVEFGAPLELFAKQGGIFRSMCEQSSISLEDFP</sequence>
<comment type="subcellular location">
    <subcellularLocation>
        <location evidence="1">Membrane</location>
        <topology evidence="1">Multi-pass membrane protein</topology>
    </subcellularLocation>
</comment>
<evidence type="ECO:0000256" key="9">
    <source>
        <dbReference type="ARBA" id="ARBA00023136"/>
    </source>
</evidence>
<dbReference type="STRING" id="436010.A0A166F4W2"/>
<keyword evidence="4 11" id="KW-0812">Transmembrane</keyword>
<reference evidence="14 15" key="1">
    <citation type="journal article" date="2016" name="Mol. Biol. Evol.">
        <title>Comparative Genomics of Early-Diverging Mushroom-Forming Fungi Provides Insights into the Origins of Lignocellulose Decay Capabilities.</title>
        <authorList>
            <person name="Nagy L.G."/>
            <person name="Riley R."/>
            <person name="Tritt A."/>
            <person name="Adam C."/>
            <person name="Daum C."/>
            <person name="Floudas D."/>
            <person name="Sun H."/>
            <person name="Yadav J.S."/>
            <person name="Pangilinan J."/>
            <person name="Larsson K.H."/>
            <person name="Matsuura K."/>
            <person name="Barry K."/>
            <person name="Labutti K."/>
            <person name="Kuo R."/>
            <person name="Ohm R.A."/>
            <person name="Bhattacharya S.S."/>
            <person name="Shirouzu T."/>
            <person name="Yoshinaga Y."/>
            <person name="Martin F.M."/>
            <person name="Grigoriev I.V."/>
            <person name="Hibbett D.S."/>
        </authorList>
    </citation>
    <scope>NUCLEOTIDE SEQUENCE [LARGE SCALE GENOMIC DNA]</scope>
    <source>
        <strain evidence="14 15">CBS 109695</strain>
    </source>
</reference>
<accession>A0A166F4W2</accession>
<dbReference type="PROSITE" id="PS50929">
    <property type="entry name" value="ABC_TM1F"/>
    <property type="match status" value="2"/>
</dbReference>
<dbReference type="SUPFAM" id="SSF52540">
    <property type="entry name" value="P-loop containing nucleoside triphosphate hydrolases"/>
    <property type="match status" value="2"/>
</dbReference>
<evidence type="ECO:0000259" key="13">
    <source>
        <dbReference type="PROSITE" id="PS50929"/>
    </source>
</evidence>
<dbReference type="InterPro" id="IPR003593">
    <property type="entry name" value="AAA+_ATPase"/>
</dbReference>
<dbReference type="CDD" id="cd03244">
    <property type="entry name" value="ABCC_MRP_domain2"/>
    <property type="match status" value="1"/>
</dbReference>
<keyword evidence="3" id="KW-0813">Transport</keyword>
<evidence type="ECO:0000256" key="7">
    <source>
        <dbReference type="ARBA" id="ARBA00022989"/>
    </source>
</evidence>
<evidence type="ECO:0000313" key="15">
    <source>
        <dbReference type="Proteomes" id="UP000076532"/>
    </source>
</evidence>
<evidence type="ECO:0000256" key="1">
    <source>
        <dbReference type="ARBA" id="ARBA00004141"/>
    </source>
</evidence>
<dbReference type="FunFam" id="3.40.50.300:FF:000565">
    <property type="entry name" value="ABC bile acid transporter"/>
    <property type="match status" value="1"/>
</dbReference>
<dbReference type="PANTHER" id="PTHR24223">
    <property type="entry name" value="ATP-BINDING CASSETTE SUB-FAMILY C"/>
    <property type="match status" value="1"/>
</dbReference>
<dbReference type="Pfam" id="PF00005">
    <property type="entry name" value="ABC_tran"/>
    <property type="match status" value="2"/>
</dbReference>
<dbReference type="Gene3D" id="1.20.1560.10">
    <property type="entry name" value="ABC transporter type 1, transmembrane domain"/>
    <property type="match status" value="2"/>
</dbReference>
<dbReference type="CDD" id="cd18606">
    <property type="entry name" value="ABC_6TM_YOR1_D2_like"/>
    <property type="match status" value="1"/>
</dbReference>
<dbReference type="PROSITE" id="PS50893">
    <property type="entry name" value="ABC_TRANSPORTER_2"/>
    <property type="match status" value="2"/>
</dbReference>
<keyword evidence="7 11" id="KW-1133">Transmembrane helix</keyword>
<evidence type="ECO:0000256" key="4">
    <source>
        <dbReference type="ARBA" id="ARBA00022692"/>
    </source>
</evidence>
<dbReference type="OrthoDB" id="6500128at2759"/>
<keyword evidence="9 11" id="KW-0472">Membrane</keyword>
<dbReference type="GO" id="GO:0005524">
    <property type="term" value="F:ATP binding"/>
    <property type="evidence" value="ECO:0007669"/>
    <property type="project" value="UniProtKB-KW"/>
</dbReference>
<dbReference type="GO" id="GO:0016887">
    <property type="term" value="F:ATP hydrolysis activity"/>
    <property type="evidence" value="ECO:0007669"/>
    <property type="project" value="InterPro"/>
</dbReference>
<dbReference type="Proteomes" id="UP000076532">
    <property type="component" value="Unassembled WGS sequence"/>
</dbReference>
<evidence type="ECO:0000256" key="3">
    <source>
        <dbReference type="ARBA" id="ARBA00022448"/>
    </source>
</evidence>
<dbReference type="InterPro" id="IPR017871">
    <property type="entry name" value="ABC_transporter-like_CS"/>
</dbReference>
<dbReference type="InterPro" id="IPR027417">
    <property type="entry name" value="P-loop_NTPase"/>
</dbReference>
<dbReference type="CDD" id="cd18597">
    <property type="entry name" value="ABC_6TM_YOR1_D1_like"/>
    <property type="match status" value="1"/>
</dbReference>
<evidence type="ECO:0000256" key="5">
    <source>
        <dbReference type="ARBA" id="ARBA00022741"/>
    </source>
</evidence>
<dbReference type="Gene3D" id="3.40.50.300">
    <property type="entry name" value="P-loop containing nucleotide triphosphate hydrolases"/>
    <property type="match status" value="2"/>
</dbReference>
<proteinExistence type="inferred from homology"/>
<feature type="transmembrane region" description="Helical" evidence="11">
    <location>
        <begin position="341"/>
        <end position="371"/>
    </location>
</feature>
<evidence type="ECO:0000256" key="8">
    <source>
        <dbReference type="ARBA" id="ARBA00023026"/>
    </source>
</evidence>
<feature type="transmembrane region" description="Helical" evidence="11">
    <location>
        <begin position="1092"/>
        <end position="1112"/>
    </location>
</feature>
<evidence type="ECO:0000313" key="14">
    <source>
        <dbReference type="EMBL" id="KZP16437.1"/>
    </source>
</evidence>
<feature type="domain" description="ABC transmembrane type-1" evidence="13">
    <location>
        <begin position="868"/>
        <end position="1143"/>
    </location>
</feature>
<gene>
    <name evidence="14" type="ORF">FIBSPDRAFT_1047522</name>
</gene>
<dbReference type="Pfam" id="PF00664">
    <property type="entry name" value="ABC_membrane"/>
    <property type="match status" value="2"/>
</dbReference>
<keyword evidence="15" id="KW-1185">Reference proteome</keyword>
<evidence type="ECO:0000256" key="2">
    <source>
        <dbReference type="ARBA" id="ARBA00009726"/>
    </source>
</evidence>
<dbReference type="SMART" id="SM00382">
    <property type="entry name" value="AAA"/>
    <property type="match status" value="2"/>
</dbReference>
<dbReference type="InterPro" id="IPR011527">
    <property type="entry name" value="ABC1_TM_dom"/>
</dbReference>
<feature type="transmembrane region" description="Helical" evidence="11">
    <location>
        <begin position="1001"/>
        <end position="1020"/>
    </location>
</feature>
<dbReference type="EMBL" id="KV417593">
    <property type="protein sequence ID" value="KZP16437.1"/>
    <property type="molecule type" value="Genomic_DNA"/>
</dbReference>
<comment type="similarity">
    <text evidence="2">Belongs to the ABC transporter superfamily. ABCC family. Conjugate transporter (TC 3.A.1.208) subfamily.</text>
</comment>
<dbReference type="FunFam" id="3.40.50.300:FF:000997">
    <property type="entry name" value="Multidrug resistance-associated protein 1"/>
    <property type="match status" value="1"/>
</dbReference>
<dbReference type="InterPro" id="IPR003439">
    <property type="entry name" value="ABC_transporter-like_ATP-bd"/>
</dbReference>
<protein>
    <submittedName>
        <fullName evidence="14">ABC protein</fullName>
    </submittedName>
</protein>
<feature type="domain" description="ABC transmembrane type-1" evidence="13">
    <location>
        <begin position="211"/>
        <end position="498"/>
    </location>
</feature>
<dbReference type="GO" id="GO:0016020">
    <property type="term" value="C:membrane"/>
    <property type="evidence" value="ECO:0007669"/>
    <property type="project" value="UniProtKB-SubCell"/>
</dbReference>
<keyword evidence="8" id="KW-0843">Virulence</keyword>
<evidence type="ECO:0000256" key="10">
    <source>
        <dbReference type="SAM" id="MobiDB-lite"/>
    </source>
</evidence>
<dbReference type="FunFam" id="1.20.1560.10:FF:000061">
    <property type="entry name" value="ATP-binding cassette transporter YOR1"/>
    <property type="match status" value="1"/>
</dbReference>
<feature type="transmembrane region" description="Helical" evidence="11">
    <location>
        <begin position="434"/>
        <end position="458"/>
    </location>
</feature>
<evidence type="ECO:0000256" key="11">
    <source>
        <dbReference type="SAM" id="Phobius"/>
    </source>
</evidence>
<dbReference type="SUPFAM" id="SSF90123">
    <property type="entry name" value="ABC transporter transmembrane region"/>
    <property type="match status" value="2"/>
</dbReference>
<dbReference type="GO" id="GO:0140359">
    <property type="term" value="F:ABC-type transporter activity"/>
    <property type="evidence" value="ECO:0007669"/>
    <property type="project" value="InterPro"/>
</dbReference>